<sequence length="423" mass="46481">MKLSLLLLGFLPIGVWASNVLELTESDFDKHVGAGKPPALVEFYAPWCGHCKNLAPTYEKLGDAFSHAKDKVSIVKVDADGKGKALGSKYGVTGFPTLKWFNGDGSEPEAYNGGRELEELASFVTKKTGVKSSIKPPPPAAVITADVDTFKEIVMDPKKDVLVAFTAPWCGHCKNMKPALEAVAQTFKPENDCIIVNIDADAQQNKGIAREFSVNSFPTIKFFPRANSPFTTTPLPADTVGQATYTKYGKHAIPYEKARSEADFVAFLNQHCGTNRAVGGGLNTFAGRLTGTWDSWAQELMGFASQKTEDAKARMVEIVNLMKAGLDEVKAEEQFAARWYIRASEKIVNNTESWLEKESKRLNSILAKKSLAQTKLDEVRIKANILTAFVVKRGEEVADDIKEKVQDVKEKVEQKAAQVKEEL</sequence>
<dbReference type="PROSITE" id="PS00194">
    <property type="entry name" value="THIOREDOXIN_1"/>
    <property type="match status" value="2"/>
</dbReference>
<accession>G4TWE6</accession>
<dbReference type="PANTHER" id="PTHR45672:SF11">
    <property type="entry name" value="PROTEIN DISULFIDE-ISOMERASE C17H9.14C"/>
    <property type="match status" value="1"/>
</dbReference>
<dbReference type="Gene3D" id="3.40.30.10">
    <property type="entry name" value="Glutaredoxin"/>
    <property type="match status" value="2"/>
</dbReference>
<evidence type="ECO:0000256" key="11">
    <source>
        <dbReference type="SAM" id="SignalP"/>
    </source>
</evidence>
<keyword evidence="10" id="KW-0175">Coiled coil</keyword>
<dbReference type="InterPro" id="IPR017937">
    <property type="entry name" value="Thioredoxin_CS"/>
</dbReference>
<dbReference type="InterPro" id="IPR036356">
    <property type="entry name" value="ERp29_C_sf"/>
</dbReference>
<dbReference type="eggNOG" id="KOG0191">
    <property type="taxonomic scope" value="Eukaryota"/>
</dbReference>
<protein>
    <recommendedName>
        <fullName evidence="3">protein disulfide-isomerase</fullName>
        <ecNumber evidence="3">5.3.4.1</ecNumber>
    </recommendedName>
</protein>
<evidence type="ECO:0000256" key="6">
    <source>
        <dbReference type="ARBA" id="ARBA00023157"/>
    </source>
</evidence>
<dbReference type="FunFam" id="3.40.30.10:FF:000032">
    <property type="entry name" value="Protein disulfide-isomerase A6 homolog"/>
    <property type="match status" value="1"/>
</dbReference>
<dbReference type="InterPro" id="IPR036249">
    <property type="entry name" value="Thioredoxin-like_sf"/>
</dbReference>
<evidence type="ECO:0000256" key="9">
    <source>
        <dbReference type="RuleBase" id="RU004208"/>
    </source>
</evidence>
<comment type="similarity">
    <text evidence="2 9">Belongs to the protein disulfide isomerase family.</text>
</comment>
<evidence type="ECO:0000313" key="14">
    <source>
        <dbReference type="Proteomes" id="UP000007148"/>
    </source>
</evidence>
<evidence type="ECO:0000256" key="1">
    <source>
        <dbReference type="ARBA" id="ARBA00001182"/>
    </source>
</evidence>
<feature type="domain" description="Thioredoxin" evidence="12">
    <location>
        <begin position="131"/>
        <end position="273"/>
    </location>
</feature>
<dbReference type="OMA" id="FINEHAG"/>
<dbReference type="Pfam" id="PF00085">
    <property type="entry name" value="Thioredoxin"/>
    <property type="match status" value="2"/>
</dbReference>
<feature type="coiled-coil region" evidence="10">
    <location>
        <begin position="391"/>
        <end position="422"/>
    </location>
</feature>
<dbReference type="CDD" id="cd02998">
    <property type="entry name" value="PDI_a_ERp38"/>
    <property type="match status" value="1"/>
</dbReference>
<keyword evidence="5" id="KW-0677">Repeat</keyword>
<dbReference type="PRINTS" id="PR00421">
    <property type="entry name" value="THIOREDOXIN"/>
</dbReference>
<evidence type="ECO:0000256" key="5">
    <source>
        <dbReference type="ARBA" id="ARBA00022737"/>
    </source>
</evidence>
<proteinExistence type="inferred from homology"/>
<dbReference type="PANTHER" id="PTHR45672">
    <property type="entry name" value="PROTEIN DISULFIDE-ISOMERASE C17H9.14C-RELATED"/>
    <property type="match status" value="1"/>
</dbReference>
<keyword evidence="7 13" id="KW-0413">Isomerase</keyword>
<feature type="signal peptide" evidence="11">
    <location>
        <begin position="1"/>
        <end position="17"/>
    </location>
</feature>
<feature type="domain" description="Thioredoxin" evidence="12">
    <location>
        <begin position="1"/>
        <end position="129"/>
    </location>
</feature>
<dbReference type="FunCoup" id="G4TWE6">
    <property type="interactions" value="196"/>
</dbReference>
<dbReference type="InterPro" id="IPR013766">
    <property type="entry name" value="Thioredoxin_domain"/>
</dbReference>
<dbReference type="GO" id="GO:0005783">
    <property type="term" value="C:endoplasmic reticulum"/>
    <property type="evidence" value="ECO:0007669"/>
    <property type="project" value="InterPro"/>
</dbReference>
<evidence type="ECO:0000259" key="12">
    <source>
        <dbReference type="PROSITE" id="PS51352"/>
    </source>
</evidence>
<evidence type="ECO:0000256" key="10">
    <source>
        <dbReference type="SAM" id="Coils"/>
    </source>
</evidence>
<gene>
    <name evidence="13" type="ORF">PIIN_09630</name>
</gene>
<dbReference type="PROSITE" id="PS51352">
    <property type="entry name" value="THIOREDOXIN_2"/>
    <property type="match status" value="2"/>
</dbReference>
<organism evidence="13 14">
    <name type="scientific">Serendipita indica (strain DSM 11827)</name>
    <name type="common">Root endophyte fungus</name>
    <name type="synonym">Piriformospora indica</name>
    <dbReference type="NCBI Taxonomy" id="1109443"/>
    <lineage>
        <taxon>Eukaryota</taxon>
        <taxon>Fungi</taxon>
        <taxon>Dikarya</taxon>
        <taxon>Basidiomycota</taxon>
        <taxon>Agaricomycotina</taxon>
        <taxon>Agaricomycetes</taxon>
        <taxon>Sebacinales</taxon>
        <taxon>Serendipitaceae</taxon>
        <taxon>Serendipita</taxon>
    </lineage>
</organism>
<evidence type="ECO:0000256" key="4">
    <source>
        <dbReference type="ARBA" id="ARBA00022729"/>
    </source>
</evidence>
<keyword evidence="8" id="KW-0676">Redox-active center</keyword>
<dbReference type="HOGENOM" id="CLU_038617_1_1_1"/>
<keyword evidence="6" id="KW-1015">Disulfide bond</keyword>
<dbReference type="InterPro" id="IPR051063">
    <property type="entry name" value="PDI"/>
</dbReference>
<dbReference type="SUPFAM" id="SSF52833">
    <property type="entry name" value="Thioredoxin-like"/>
    <property type="match status" value="2"/>
</dbReference>
<dbReference type="OrthoDB" id="10264505at2759"/>
<comment type="caution">
    <text evidence="13">The sequence shown here is derived from an EMBL/GenBank/DDBJ whole genome shotgun (WGS) entry which is preliminary data.</text>
</comment>
<evidence type="ECO:0000256" key="2">
    <source>
        <dbReference type="ARBA" id="ARBA00006347"/>
    </source>
</evidence>
<dbReference type="AlphaFoldDB" id="G4TWE6"/>
<evidence type="ECO:0000256" key="3">
    <source>
        <dbReference type="ARBA" id="ARBA00012723"/>
    </source>
</evidence>
<reference evidence="13 14" key="1">
    <citation type="journal article" date="2011" name="PLoS Pathog.">
        <title>Endophytic Life Strategies Decoded by Genome and Transcriptome Analyses of the Mutualistic Root Symbiont Piriformospora indica.</title>
        <authorList>
            <person name="Zuccaro A."/>
            <person name="Lahrmann U."/>
            <person name="Guldener U."/>
            <person name="Langen G."/>
            <person name="Pfiffi S."/>
            <person name="Biedenkopf D."/>
            <person name="Wong P."/>
            <person name="Samans B."/>
            <person name="Grimm C."/>
            <person name="Basiewicz M."/>
            <person name="Murat C."/>
            <person name="Martin F."/>
            <person name="Kogel K.H."/>
        </authorList>
    </citation>
    <scope>NUCLEOTIDE SEQUENCE [LARGE SCALE GENOMIC DNA]</scope>
    <source>
        <strain evidence="13 14">DSM 11827</strain>
    </source>
</reference>
<dbReference type="InParanoid" id="G4TWE6"/>
<dbReference type="SUPFAM" id="SSF47933">
    <property type="entry name" value="ERP29 C domain-like"/>
    <property type="match status" value="1"/>
</dbReference>
<dbReference type="EMBL" id="CAFZ01000488">
    <property type="protein sequence ID" value="CCA75639.1"/>
    <property type="molecule type" value="Genomic_DNA"/>
</dbReference>
<evidence type="ECO:0000313" key="13">
    <source>
        <dbReference type="EMBL" id="CCA75639.1"/>
    </source>
</evidence>
<dbReference type="Gene3D" id="1.20.1150.12">
    <property type="entry name" value="Endoplasmic reticulum resident protein 29, C-terminal domain"/>
    <property type="match status" value="1"/>
</dbReference>
<feature type="chain" id="PRO_5003469167" description="protein disulfide-isomerase" evidence="11">
    <location>
        <begin position="18"/>
        <end position="423"/>
    </location>
</feature>
<evidence type="ECO:0000256" key="8">
    <source>
        <dbReference type="ARBA" id="ARBA00023284"/>
    </source>
</evidence>
<dbReference type="NCBIfam" id="TIGR01126">
    <property type="entry name" value="pdi_dom"/>
    <property type="match status" value="1"/>
</dbReference>
<comment type="catalytic activity">
    <reaction evidence="1">
        <text>Catalyzes the rearrangement of -S-S- bonds in proteins.</text>
        <dbReference type="EC" id="5.3.4.1"/>
    </reaction>
</comment>
<dbReference type="InterPro" id="IPR011679">
    <property type="entry name" value="ERp29_C"/>
</dbReference>
<dbReference type="InterPro" id="IPR005788">
    <property type="entry name" value="PDI_thioredoxin-like_dom"/>
</dbReference>
<dbReference type="Pfam" id="PF07749">
    <property type="entry name" value="ERp29"/>
    <property type="match status" value="1"/>
</dbReference>
<dbReference type="Proteomes" id="UP000007148">
    <property type="component" value="Unassembled WGS sequence"/>
</dbReference>
<dbReference type="CDD" id="cd00238">
    <property type="entry name" value="ERp29c"/>
    <property type="match status" value="1"/>
</dbReference>
<dbReference type="GO" id="GO:0003756">
    <property type="term" value="F:protein disulfide isomerase activity"/>
    <property type="evidence" value="ECO:0007669"/>
    <property type="project" value="UniProtKB-EC"/>
</dbReference>
<dbReference type="GO" id="GO:0006457">
    <property type="term" value="P:protein folding"/>
    <property type="evidence" value="ECO:0007669"/>
    <property type="project" value="TreeGrafter"/>
</dbReference>
<keyword evidence="14" id="KW-1185">Reference proteome</keyword>
<keyword evidence="4 11" id="KW-0732">Signal</keyword>
<name>G4TWE6_SERID</name>
<evidence type="ECO:0000256" key="7">
    <source>
        <dbReference type="ARBA" id="ARBA00023235"/>
    </source>
</evidence>
<dbReference type="EC" id="5.3.4.1" evidence="3"/>
<dbReference type="STRING" id="1109443.G4TWE6"/>